<dbReference type="CDD" id="cd04301">
    <property type="entry name" value="NAT_SF"/>
    <property type="match status" value="1"/>
</dbReference>
<feature type="domain" description="N-acetyltransferase" evidence="1">
    <location>
        <begin position="20"/>
        <end position="181"/>
    </location>
</feature>
<dbReference type="Gene3D" id="3.40.630.30">
    <property type="match status" value="1"/>
</dbReference>
<sequence length="184" mass="19060">MPIPGPAGTFAAVTIDFGGTTARRAGPDDAEELVRLRIVMLAAMDGAPVEPGAWSERAIESLRRRLTGPDAAIAAFVVDRPGGAGLAACATGVVEERLGSPGNPGGLFGYVFNVATDPDCRRRGYSRACLTALLGWFGEQGVPRVTLRASSDGLPLYERLGFTLHAGPVMDLAVPAAAEQGRGV</sequence>
<keyword evidence="3" id="KW-1185">Reference proteome</keyword>
<proteinExistence type="predicted"/>
<dbReference type="Pfam" id="PF00583">
    <property type="entry name" value="Acetyltransf_1"/>
    <property type="match status" value="1"/>
</dbReference>
<dbReference type="InterPro" id="IPR016181">
    <property type="entry name" value="Acyl_CoA_acyltransferase"/>
</dbReference>
<comment type="caution">
    <text evidence="2">The sequence shown here is derived from an EMBL/GenBank/DDBJ whole genome shotgun (WGS) entry which is preliminary data.</text>
</comment>
<evidence type="ECO:0000259" key="1">
    <source>
        <dbReference type="PROSITE" id="PS51186"/>
    </source>
</evidence>
<name>A0ABP8DJA4_9ACTN</name>
<gene>
    <name evidence="2" type="ORF">GCM10022255_074370</name>
</gene>
<dbReference type="InterPro" id="IPR000182">
    <property type="entry name" value="GNAT_dom"/>
</dbReference>
<dbReference type="Proteomes" id="UP001500620">
    <property type="component" value="Unassembled WGS sequence"/>
</dbReference>
<evidence type="ECO:0000313" key="3">
    <source>
        <dbReference type="Proteomes" id="UP001500620"/>
    </source>
</evidence>
<accession>A0ABP8DJA4</accession>
<reference evidence="3" key="1">
    <citation type="journal article" date="2019" name="Int. J. Syst. Evol. Microbiol.">
        <title>The Global Catalogue of Microorganisms (GCM) 10K type strain sequencing project: providing services to taxonomists for standard genome sequencing and annotation.</title>
        <authorList>
            <consortium name="The Broad Institute Genomics Platform"/>
            <consortium name="The Broad Institute Genome Sequencing Center for Infectious Disease"/>
            <person name="Wu L."/>
            <person name="Ma J."/>
        </authorList>
    </citation>
    <scope>NUCLEOTIDE SEQUENCE [LARGE SCALE GENOMIC DNA]</scope>
    <source>
        <strain evidence="3">JCM 17441</strain>
    </source>
</reference>
<protein>
    <submittedName>
        <fullName evidence="2">GNAT family N-acetyltransferase</fullName>
    </submittedName>
</protein>
<dbReference type="PROSITE" id="PS51186">
    <property type="entry name" value="GNAT"/>
    <property type="match status" value="1"/>
</dbReference>
<dbReference type="EMBL" id="BAABAT010000027">
    <property type="protein sequence ID" value="GAA4257475.1"/>
    <property type="molecule type" value="Genomic_DNA"/>
</dbReference>
<dbReference type="SUPFAM" id="SSF55729">
    <property type="entry name" value="Acyl-CoA N-acyltransferases (Nat)"/>
    <property type="match status" value="1"/>
</dbReference>
<organism evidence="2 3">
    <name type="scientific">Dactylosporangium darangshiense</name>
    <dbReference type="NCBI Taxonomy" id="579108"/>
    <lineage>
        <taxon>Bacteria</taxon>
        <taxon>Bacillati</taxon>
        <taxon>Actinomycetota</taxon>
        <taxon>Actinomycetes</taxon>
        <taxon>Micromonosporales</taxon>
        <taxon>Micromonosporaceae</taxon>
        <taxon>Dactylosporangium</taxon>
    </lineage>
</organism>
<evidence type="ECO:0000313" key="2">
    <source>
        <dbReference type="EMBL" id="GAA4257475.1"/>
    </source>
</evidence>